<dbReference type="RefSeq" id="XP_050510968.1">
    <property type="nucleotide sequence ID" value="XM_050655011.1"/>
</dbReference>
<name>A0ABM5KLD6_DIAVI</name>
<evidence type="ECO:0000256" key="1">
    <source>
        <dbReference type="SAM" id="SignalP"/>
    </source>
</evidence>
<keyword evidence="1" id="KW-0732">Signal</keyword>
<sequence>MNFLGALCILHLIAFGSAGVISPVSEIIEGPSSKTTVVGPDGSVITAVAQGAKIVANGETAVVAGPDTAALLKSADEPAVLESNIQPIALVKSPIAVPVVASKSGILEHGQLVAHENNILVNHHIASVAAHSSPILNATPSLVSGHLQPVVVAPVVKSQPIIAHQAAIIASKTTESEHSQSIVHPPTLQKTTYVESTVPIHVPLVETNDAIVRAEPIIAGHVSPLVSAHLAPALHYNLEPVAKVAPLVHEKAALFHHLEPAIVPAIPLVETKAAVIAKEVLPVASVVGTKTTITGQEQSIIHPGTVLKSQPIVAVKSLPVLTDHIHSIPVVAQHVPVPVIGTKTTLSENAQTVVSHSW</sequence>
<dbReference type="Proteomes" id="UP001652700">
    <property type="component" value="Unplaced"/>
</dbReference>
<evidence type="ECO:0008006" key="4">
    <source>
        <dbReference type="Google" id="ProtNLM"/>
    </source>
</evidence>
<accession>A0ABM5KLD6</accession>
<keyword evidence="3" id="KW-1185">Reference proteome</keyword>
<evidence type="ECO:0000313" key="2">
    <source>
        <dbReference type="EnsemblMetazoa" id="XP_050510968.1"/>
    </source>
</evidence>
<dbReference type="EnsemblMetazoa" id="XM_050655011.1">
    <property type="protein sequence ID" value="XP_050510968.1"/>
    <property type="gene ID" value="LOC126887465"/>
</dbReference>
<dbReference type="GeneID" id="126887465"/>
<feature type="signal peptide" evidence="1">
    <location>
        <begin position="1"/>
        <end position="18"/>
    </location>
</feature>
<protein>
    <recommendedName>
        <fullName evidence="4">Calphotin-like</fullName>
    </recommendedName>
</protein>
<proteinExistence type="predicted"/>
<evidence type="ECO:0000313" key="3">
    <source>
        <dbReference type="Proteomes" id="UP001652700"/>
    </source>
</evidence>
<organism evidence="2 3">
    <name type="scientific">Diabrotica virgifera virgifera</name>
    <name type="common">western corn rootworm</name>
    <dbReference type="NCBI Taxonomy" id="50390"/>
    <lineage>
        <taxon>Eukaryota</taxon>
        <taxon>Metazoa</taxon>
        <taxon>Ecdysozoa</taxon>
        <taxon>Arthropoda</taxon>
        <taxon>Hexapoda</taxon>
        <taxon>Insecta</taxon>
        <taxon>Pterygota</taxon>
        <taxon>Neoptera</taxon>
        <taxon>Endopterygota</taxon>
        <taxon>Coleoptera</taxon>
        <taxon>Polyphaga</taxon>
        <taxon>Cucujiformia</taxon>
        <taxon>Chrysomeloidea</taxon>
        <taxon>Chrysomelidae</taxon>
        <taxon>Galerucinae</taxon>
        <taxon>Diabroticina</taxon>
        <taxon>Diabroticites</taxon>
        <taxon>Diabrotica</taxon>
    </lineage>
</organism>
<reference evidence="2" key="1">
    <citation type="submission" date="2025-05" db="UniProtKB">
        <authorList>
            <consortium name="EnsemblMetazoa"/>
        </authorList>
    </citation>
    <scope>IDENTIFICATION</scope>
</reference>
<feature type="chain" id="PRO_5046923579" description="Calphotin-like" evidence="1">
    <location>
        <begin position="19"/>
        <end position="358"/>
    </location>
</feature>